<dbReference type="AlphaFoldDB" id="A0A0F9P9A3"/>
<organism evidence="2">
    <name type="scientific">marine sediment metagenome</name>
    <dbReference type="NCBI Taxonomy" id="412755"/>
    <lineage>
        <taxon>unclassified sequences</taxon>
        <taxon>metagenomes</taxon>
        <taxon>ecological metagenomes</taxon>
    </lineage>
</organism>
<reference evidence="2" key="1">
    <citation type="journal article" date="2015" name="Nature">
        <title>Complex archaea that bridge the gap between prokaryotes and eukaryotes.</title>
        <authorList>
            <person name="Spang A."/>
            <person name="Saw J.H."/>
            <person name="Jorgensen S.L."/>
            <person name="Zaremba-Niedzwiedzka K."/>
            <person name="Martijn J."/>
            <person name="Lind A.E."/>
            <person name="van Eijk R."/>
            <person name="Schleper C."/>
            <person name="Guy L."/>
            <person name="Ettema T.J."/>
        </authorList>
    </citation>
    <scope>NUCLEOTIDE SEQUENCE</scope>
</reference>
<comment type="caution">
    <text evidence="2">The sequence shown here is derived from an EMBL/GenBank/DDBJ whole genome shotgun (WGS) entry which is preliminary data.</text>
</comment>
<accession>A0A0F9P9A3</accession>
<sequence length="78" mass="6511">MIAPLSDTGCAGRGAGPGLGPPGGGGALAGPPGGGGALAGPPGGGGALAGPPGGLPGGPLGAAEAATATGLAFNVETS</sequence>
<evidence type="ECO:0000313" key="2">
    <source>
        <dbReference type="EMBL" id="KKN28400.1"/>
    </source>
</evidence>
<evidence type="ECO:0000256" key="1">
    <source>
        <dbReference type="SAM" id="MobiDB-lite"/>
    </source>
</evidence>
<feature type="compositionally biased region" description="Gly residues" evidence="1">
    <location>
        <begin position="11"/>
        <end position="60"/>
    </location>
</feature>
<proteinExistence type="predicted"/>
<feature type="region of interest" description="Disordered" evidence="1">
    <location>
        <begin position="1"/>
        <end position="62"/>
    </location>
</feature>
<name>A0A0F9P9A3_9ZZZZ</name>
<protein>
    <submittedName>
        <fullName evidence="2">Uncharacterized protein</fullName>
    </submittedName>
</protein>
<dbReference type="EMBL" id="LAZR01002567">
    <property type="protein sequence ID" value="KKN28400.1"/>
    <property type="molecule type" value="Genomic_DNA"/>
</dbReference>
<gene>
    <name evidence="2" type="ORF">LCGC14_0854550</name>
</gene>